<evidence type="ECO:0000313" key="5">
    <source>
        <dbReference type="WBParaSite" id="ACOC_0000427801-mRNA-1"/>
    </source>
</evidence>
<feature type="region of interest" description="Disordered" evidence="1">
    <location>
        <begin position="154"/>
        <end position="174"/>
    </location>
</feature>
<accession>A0A158PFQ5</accession>
<reference evidence="5" key="1">
    <citation type="submission" date="2016-04" db="UniProtKB">
        <authorList>
            <consortium name="WormBaseParasite"/>
        </authorList>
    </citation>
    <scope>IDENTIFICATION</scope>
</reference>
<dbReference type="OMA" id="RYSYFPY"/>
<feature type="compositionally biased region" description="Polar residues" evidence="1">
    <location>
        <begin position="154"/>
        <end position="171"/>
    </location>
</feature>
<evidence type="ECO:0000313" key="3">
    <source>
        <dbReference type="EMBL" id="VDM55864.1"/>
    </source>
</evidence>
<keyword evidence="2" id="KW-0732">Signal</keyword>
<dbReference type="Proteomes" id="UP000267027">
    <property type="component" value="Unassembled WGS sequence"/>
</dbReference>
<protein>
    <submittedName>
        <fullName evidence="3 5">Uncharacterized protein</fullName>
    </submittedName>
</protein>
<keyword evidence="4" id="KW-1185">Reference proteome</keyword>
<evidence type="ECO:0000256" key="2">
    <source>
        <dbReference type="SAM" id="SignalP"/>
    </source>
</evidence>
<organism evidence="5">
    <name type="scientific">Angiostrongylus costaricensis</name>
    <name type="common">Nematode worm</name>
    <dbReference type="NCBI Taxonomy" id="334426"/>
    <lineage>
        <taxon>Eukaryota</taxon>
        <taxon>Metazoa</taxon>
        <taxon>Ecdysozoa</taxon>
        <taxon>Nematoda</taxon>
        <taxon>Chromadorea</taxon>
        <taxon>Rhabditida</taxon>
        <taxon>Rhabditina</taxon>
        <taxon>Rhabditomorpha</taxon>
        <taxon>Strongyloidea</taxon>
        <taxon>Metastrongylidae</taxon>
        <taxon>Angiostrongylus</taxon>
    </lineage>
</organism>
<feature type="chain" id="PRO_5043135003" evidence="2">
    <location>
        <begin position="19"/>
        <end position="249"/>
    </location>
</feature>
<dbReference type="EMBL" id="UYYA01003810">
    <property type="protein sequence ID" value="VDM55864.1"/>
    <property type="molecule type" value="Genomic_DNA"/>
</dbReference>
<reference evidence="3 4" key="2">
    <citation type="submission" date="2018-11" db="EMBL/GenBank/DDBJ databases">
        <authorList>
            <consortium name="Pathogen Informatics"/>
        </authorList>
    </citation>
    <scope>NUCLEOTIDE SEQUENCE [LARGE SCALE GENOMIC DNA]</scope>
    <source>
        <strain evidence="3 4">Costa Rica</strain>
    </source>
</reference>
<evidence type="ECO:0000313" key="4">
    <source>
        <dbReference type="Proteomes" id="UP000267027"/>
    </source>
</evidence>
<dbReference type="WBParaSite" id="ACOC_0000427801-mRNA-1">
    <property type="protein sequence ID" value="ACOC_0000427801-mRNA-1"/>
    <property type="gene ID" value="ACOC_0000427801"/>
</dbReference>
<evidence type="ECO:0000256" key="1">
    <source>
        <dbReference type="SAM" id="MobiDB-lite"/>
    </source>
</evidence>
<name>A0A158PFQ5_ANGCS</name>
<proteinExistence type="predicted"/>
<feature type="signal peptide" evidence="2">
    <location>
        <begin position="1"/>
        <end position="18"/>
    </location>
</feature>
<sequence>MVIISLIVLFFLITTAVSHESDYLTAKLDHLTENAEQLTRDFLVSQRKFRSKMRSRLIILLLELISTEVELRRLGNPELLEKFDSITLLLQKGMRVNYPKLRQRISLLLTQFIGSTFAPFTIMQAPSANEVEQALFPFEAVPQGRNTLNLSMFNRPSTNPEGSPDIETSSNVPPPERILATREASRDPQLSYLSMELYPQDYESSLTSNYKPAQQRLQLLQRQEQLASQLRLQQLPQQRQSYYWLSYPY</sequence>
<dbReference type="AlphaFoldDB" id="A0A158PFQ5"/>
<dbReference type="OrthoDB" id="5833508at2759"/>
<gene>
    <name evidence="3" type="ORF">ACOC_LOCUS4279</name>
</gene>